<sequence length="169" mass="19722">TVLIGLEATSVYGDNLVYFLREDATLAPFNRKIHVLNPKQVKKFHDAYNDLPKNDYVDSFVIADCLRFGRINKEVYMGDYRYKALQNLSRARFFAVQNLVKEKQRFMNVLFKKYSTMTQEKVFSDTFSTTALAVYDEFESAEALANMDLHELTDFIIEKGRIVFLILMQ</sequence>
<evidence type="ECO:0000313" key="2">
    <source>
        <dbReference type="EMBL" id="EKC56414.1"/>
    </source>
</evidence>
<evidence type="ECO:0000259" key="1">
    <source>
        <dbReference type="Pfam" id="PF01548"/>
    </source>
</evidence>
<dbReference type="InterPro" id="IPR002525">
    <property type="entry name" value="Transp_IS110-like_N"/>
</dbReference>
<proteinExistence type="predicted"/>
<reference evidence="2" key="1">
    <citation type="journal article" date="2013" name="Environ. Microbiol.">
        <title>Microbiota from the distal guts of lean and obese adolescents exhibit partial functional redundancy besides clear differences in community structure.</title>
        <authorList>
            <person name="Ferrer M."/>
            <person name="Ruiz A."/>
            <person name="Lanza F."/>
            <person name="Haange S.B."/>
            <person name="Oberbach A."/>
            <person name="Till H."/>
            <person name="Bargiela R."/>
            <person name="Campoy C."/>
            <person name="Segura M.T."/>
            <person name="Richter M."/>
            <person name="von Bergen M."/>
            <person name="Seifert J."/>
            <person name="Suarez A."/>
        </authorList>
    </citation>
    <scope>NUCLEOTIDE SEQUENCE</scope>
</reference>
<dbReference type="GO" id="GO:0003677">
    <property type="term" value="F:DNA binding"/>
    <property type="evidence" value="ECO:0007669"/>
    <property type="project" value="InterPro"/>
</dbReference>
<organism evidence="2">
    <name type="scientific">human gut metagenome</name>
    <dbReference type="NCBI Taxonomy" id="408170"/>
    <lineage>
        <taxon>unclassified sequences</taxon>
        <taxon>metagenomes</taxon>
        <taxon>organismal metagenomes</taxon>
    </lineage>
</organism>
<dbReference type="Pfam" id="PF01548">
    <property type="entry name" value="DEDD_Tnp_IS110"/>
    <property type="match status" value="1"/>
</dbReference>
<name>K1SLY2_9ZZZZ</name>
<feature type="domain" description="Transposase IS110-like N-terminal" evidence="1">
    <location>
        <begin position="1"/>
        <end position="110"/>
    </location>
</feature>
<dbReference type="AlphaFoldDB" id="K1SLY2"/>
<gene>
    <name evidence="2" type="ORF">OBE_11076</name>
</gene>
<comment type="caution">
    <text evidence="2">The sequence shown here is derived from an EMBL/GenBank/DDBJ whole genome shotgun (WGS) entry which is preliminary data.</text>
</comment>
<protein>
    <submittedName>
        <fullName evidence="2">Transposase IS116/IS110/IS902 family protein</fullName>
    </submittedName>
</protein>
<dbReference type="GO" id="GO:0006313">
    <property type="term" value="P:DNA transposition"/>
    <property type="evidence" value="ECO:0007669"/>
    <property type="project" value="InterPro"/>
</dbReference>
<dbReference type="EMBL" id="AJWZ01007611">
    <property type="protein sequence ID" value="EKC56414.1"/>
    <property type="molecule type" value="Genomic_DNA"/>
</dbReference>
<dbReference type="GO" id="GO:0004803">
    <property type="term" value="F:transposase activity"/>
    <property type="evidence" value="ECO:0007669"/>
    <property type="project" value="InterPro"/>
</dbReference>
<accession>K1SLY2</accession>
<feature type="non-terminal residue" evidence="2">
    <location>
        <position position="1"/>
    </location>
</feature>